<gene>
    <name evidence="1" type="ORF">LCGC14_1626180</name>
</gene>
<proteinExistence type="predicted"/>
<name>A0A0F9L3R1_9ZZZZ</name>
<dbReference type="EMBL" id="LAZR01013353">
    <property type="protein sequence ID" value="KKM22350.1"/>
    <property type="molecule type" value="Genomic_DNA"/>
</dbReference>
<evidence type="ECO:0008006" key="2">
    <source>
        <dbReference type="Google" id="ProtNLM"/>
    </source>
</evidence>
<dbReference type="InterPro" id="IPR009003">
    <property type="entry name" value="Peptidase_S1_PA"/>
</dbReference>
<organism evidence="1">
    <name type="scientific">marine sediment metagenome</name>
    <dbReference type="NCBI Taxonomy" id="412755"/>
    <lineage>
        <taxon>unclassified sequences</taxon>
        <taxon>metagenomes</taxon>
        <taxon>ecological metagenomes</taxon>
    </lineage>
</organism>
<dbReference type="AlphaFoldDB" id="A0A0F9L3R1"/>
<comment type="caution">
    <text evidence="1">The sequence shown here is derived from an EMBL/GenBank/DDBJ whole genome shotgun (WGS) entry which is preliminary data.</text>
</comment>
<evidence type="ECO:0000313" key="1">
    <source>
        <dbReference type="EMBL" id="KKM22350.1"/>
    </source>
</evidence>
<accession>A0A0F9L3R1</accession>
<reference evidence="1" key="1">
    <citation type="journal article" date="2015" name="Nature">
        <title>Complex archaea that bridge the gap between prokaryotes and eukaryotes.</title>
        <authorList>
            <person name="Spang A."/>
            <person name="Saw J.H."/>
            <person name="Jorgensen S.L."/>
            <person name="Zaremba-Niedzwiedzka K."/>
            <person name="Martijn J."/>
            <person name="Lind A.E."/>
            <person name="van Eijk R."/>
            <person name="Schleper C."/>
            <person name="Guy L."/>
            <person name="Ettema T.J."/>
        </authorList>
    </citation>
    <scope>NUCLEOTIDE SEQUENCE</scope>
</reference>
<protein>
    <recommendedName>
        <fullName evidence="2">Serine protease</fullName>
    </recommendedName>
</protein>
<dbReference type="SUPFAM" id="SSF50494">
    <property type="entry name" value="Trypsin-like serine proteases"/>
    <property type="match status" value="1"/>
</dbReference>
<sequence>MNLKAFHSSKILPGLLGLLLWAGVAQGLGFEEGGRYDPSRHNRFLAGTFPQAPVPNSTFILAAYEDQLRGAGWQTSRPKKKVALISPQHFLTANHLRATESITFLDASGTLQTFAVTKVTRISGDIAIGTLEIPVPEELGIRPFPVASVHGGGPEGRGIFYVGNSPSGPVAFCVGRTGFDKSYNGIANLDSELVANKNFRDRVIGVTGDSGSPSFFISEGELLLLGHHYTPRQDFVLGFQAAAVNAHLAASGYTLELRDAPEGCGDGAVEGAAAALAFVGWRQIRKGKRCDPKKANNTESRC</sequence>